<evidence type="ECO:0000256" key="1">
    <source>
        <dbReference type="SAM" id="MobiDB-lite"/>
    </source>
</evidence>
<accession>A0A284QTV8</accession>
<dbReference type="EMBL" id="FUEG01000002">
    <property type="protein sequence ID" value="SJK99912.1"/>
    <property type="molecule type" value="Genomic_DNA"/>
</dbReference>
<name>A0A284QTV8_ARMOS</name>
<evidence type="ECO:0000313" key="2">
    <source>
        <dbReference type="EMBL" id="SJK99912.1"/>
    </source>
</evidence>
<reference evidence="3" key="1">
    <citation type="journal article" date="2017" name="Nat. Ecol. Evol.">
        <title>Genome expansion and lineage-specific genetic innovations in the forest pathogenic fungi Armillaria.</title>
        <authorList>
            <person name="Sipos G."/>
            <person name="Prasanna A.N."/>
            <person name="Walter M.C."/>
            <person name="O'Connor E."/>
            <person name="Balint B."/>
            <person name="Krizsan K."/>
            <person name="Kiss B."/>
            <person name="Hess J."/>
            <person name="Varga T."/>
            <person name="Slot J."/>
            <person name="Riley R."/>
            <person name="Boka B."/>
            <person name="Rigling D."/>
            <person name="Barry K."/>
            <person name="Lee J."/>
            <person name="Mihaltcheva S."/>
            <person name="LaButti K."/>
            <person name="Lipzen A."/>
            <person name="Waldron R."/>
            <person name="Moloney N.M."/>
            <person name="Sperisen C."/>
            <person name="Kredics L."/>
            <person name="Vagvoelgyi C."/>
            <person name="Patrignani A."/>
            <person name="Fitzpatrick D."/>
            <person name="Nagy I."/>
            <person name="Doyle S."/>
            <person name="Anderson J.B."/>
            <person name="Grigoriev I.V."/>
            <person name="Gueldener U."/>
            <person name="Muensterkoetter M."/>
            <person name="Nagy L.G."/>
        </authorList>
    </citation>
    <scope>NUCLEOTIDE SEQUENCE [LARGE SCALE GENOMIC DNA]</scope>
    <source>
        <strain evidence="3">C18/9</strain>
    </source>
</reference>
<protein>
    <submittedName>
        <fullName evidence="2">Uncharacterized protein</fullName>
    </submittedName>
</protein>
<keyword evidence="3" id="KW-1185">Reference proteome</keyword>
<dbReference type="AlphaFoldDB" id="A0A284QTV8"/>
<proteinExistence type="predicted"/>
<sequence length="107" mass="11563">MTGDGWNKPRTAKKCDAQALQETVDGHRSPSQPGGMTLHRRLRLQEGPTDSLPEPVATTTLYPCRTPKDSGNKPTLPPDGHTPSPSPFPYPSPGQLSSPVPRMLPLQ</sequence>
<organism evidence="2 3">
    <name type="scientific">Armillaria ostoyae</name>
    <name type="common">Armillaria root rot fungus</name>
    <dbReference type="NCBI Taxonomy" id="47428"/>
    <lineage>
        <taxon>Eukaryota</taxon>
        <taxon>Fungi</taxon>
        <taxon>Dikarya</taxon>
        <taxon>Basidiomycota</taxon>
        <taxon>Agaricomycotina</taxon>
        <taxon>Agaricomycetes</taxon>
        <taxon>Agaricomycetidae</taxon>
        <taxon>Agaricales</taxon>
        <taxon>Marasmiineae</taxon>
        <taxon>Physalacriaceae</taxon>
        <taxon>Armillaria</taxon>
    </lineage>
</organism>
<dbReference type="Proteomes" id="UP000219338">
    <property type="component" value="Unassembled WGS sequence"/>
</dbReference>
<feature type="region of interest" description="Disordered" evidence="1">
    <location>
        <begin position="1"/>
        <end position="107"/>
    </location>
</feature>
<evidence type="ECO:0000313" key="3">
    <source>
        <dbReference type="Proteomes" id="UP000219338"/>
    </source>
</evidence>
<gene>
    <name evidence="2" type="ORF">ARMOST_03223</name>
</gene>